<dbReference type="PROSITE" id="PS51123">
    <property type="entry name" value="OMPA_2"/>
    <property type="match status" value="1"/>
</dbReference>
<dbReference type="PANTHER" id="PTHR30329">
    <property type="entry name" value="STATOR ELEMENT OF FLAGELLAR MOTOR COMPLEX"/>
    <property type="match status" value="1"/>
</dbReference>
<dbReference type="Gene3D" id="2.40.160.20">
    <property type="match status" value="1"/>
</dbReference>
<dbReference type="InterPro" id="IPR027385">
    <property type="entry name" value="Beta-barrel_OMP"/>
</dbReference>
<feature type="signal peptide" evidence="4">
    <location>
        <begin position="1"/>
        <end position="28"/>
    </location>
</feature>
<sequence length="535" mass="56904">MIRSCVRATLSVALAAVLAASTARVALAVEERVWLSLEAGADLYDAEEALRDAPAFGLRATGFLNRWVGIEGLYHRASPDQDPTTLGSATVAHYGAGLILTPQRYAWALPYVYGGIGSVKVDRDGFAAKSNSAFHGGLGAVFRAGERLGIRLDARDVSYKQENGPGRATRVNEFQISSGITGFWIGRPRDTDEDGVPDKTDRCPGTPKGAVVDAGGCPLDTDKDKVFDGLDKCASTPEGAVVDEKGCPLDSDGDGVFDGIDKCPDTAKGILVDAQGCPMDSDGDLVFDGPDQCPNTPKGAKVDTSGCPFDADLDGVPDGIDTCPFTPAGVAVNAGGCPVALSPYERQLLDDWVIRLTDIEFVVDSLRLTPQGQARIDEVASVLAQWPMLKLEVGVHSDNLGEDARRQSQSQLRARAILQYIYSKYPSLNAKNYWYVGYGDTQPIGSNKTAEGRAMNRRVEFRLMNMDALTKERERREALGTTPVPPAPGLPRKAQEQSTQEPAPAPPPASTTPAPPGQTPAPDSMAPPPPPSPAK</sequence>
<dbReference type="Pfam" id="PF00691">
    <property type="entry name" value="OmpA"/>
    <property type="match status" value="1"/>
</dbReference>
<evidence type="ECO:0000313" key="6">
    <source>
        <dbReference type="EMBL" id="TMQ52612.1"/>
    </source>
</evidence>
<dbReference type="InterPro" id="IPR003367">
    <property type="entry name" value="Thrombospondin_3-like_rpt"/>
</dbReference>
<feature type="compositionally biased region" description="Pro residues" evidence="3">
    <location>
        <begin position="503"/>
        <end position="535"/>
    </location>
</feature>
<dbReference type="SUPFAM" id="SSF103647">
    <property type="entry name" value="TSP type-3 repeat"/>
    <property type="match status" value="2"/>
</dbReference>
<dbReference type="InterPro" id="IPR011250">
    <property type="entry name" value="OMP/PagP_B-barrel"/>
</dbReference>
<dbReference type="AlphaFoldDB" id="A0A538SMM1"/>
<dbReference type="SUPFAM" id="SSF56925">
    <property type="entry name" value="OMPA-like"/>
    <property type="match status" value="1"/>
</dbReference>
<dbReference type="InterPro" id="IPR050330">
    <property type="entry name" value="Bact_OuterMem_StrucFunc"/>
</dbReference>
<dbReference type="SUPFAM" id="SSF103088">
    <property type="entry name" value="OmpA-like"/>
    <property type="match status" value="1"/>
</dbReference>
<dbReference type="InterPro" id="IPR006665">
    <property type="entry name" value="OmpA-like"/>
</dbReference>
<evidence type="ECO:0000256" key="3">
    <source>
        <dbReference type="SAM" id="MobiDB-lite"/>
    </source>
</evidence>
<feature type="region of interest" description="Disordered" evidence="3">
    <location>
        <begin position="473"/>
        <end position="535"/>
    </location>
</feature>
<dbReference type="InterPro" id="IPR036737">
    <property type="entry name" value="OmpA-like_sf"/>
</dbReference>
<dbReference type="EMBL" id="VBOU01000096">
    <property type="protein sequence ID" value="TMQ52612.1"/>
    <property type="molecule type" value="Genomic_DNA"/>
</dbReference>
<reference evidence="6 7" key="1">
    <citation type="journal article" date="2019" name="Nat. Microbiol.">
        <title>Mediterranean grassland soil C-N compound turnover is dependent on rainfall and depth, and is mediated by genomically divergent microorganisms.</title>
        <authorList>
            <person name="Diamond S."/>
            <person name="Andeer P.F."/>
            <person name="Li Z."/>
            <person name="Crits-Christoph A."/>
            <person name="Burstein D."/>
            <person name="Anantharaman K."/>
            <person name="Lane K.R."/>
            <person name="Thomas B.C."/>
            <person name="Pan C."/>
            <person name="Northen T.R."/>
            <person name="Banfield J.F."/>
        </authorList>
    </citation>
    <scope>NUCLEOTIDE SEQUENCE [LARGE SCALE GENOMIC DNA]</scope>
    <source>
        <strain evidence="6">WS_4</strain>
    </source>
</reference>
<dbReference type="Pfam" id="PF13505">
    <property type="entry name" value="OMP_b-brl"/>
    <property type="match status" value="1"/>
</dbReference>
<dbReference type="Proteomes" id="UP000319829">
    <property type="component" value="Unassembled WGS sequence"/>
</dbReference>
<organism evidence="6 7">
    <name type="scientific">Eiseniibacteriota bacterium</name>
    <dbReference type="NCBI Taxonomy" id="2212470"/>
    <lineage>
        <taxon>Bacteria</taxon>
        <taxon>Candidatus Eiseniibacteriota</taxon>
    </lineage>
</organism>
<dbReference type="Gene3D" id="4.10.1080.10">
    <property type="entry name" value="TSP type-3 repeat"/>
    <property type="match status" value="1"/>
</dbReference>
<dbReference type="GO" id="GO:0005509">
    <property type="term" value="F:calcium ion binding"/>
    <property type="evidence" value="ECO:0007669"/>
    <property type="project" value="InterPro"/>
</dbReference>
<evidence type="ECO:0000256" key="2">
    <source>
        <dbReference type="PROSITE-ProRule" id="PRU00473"/>
    </source>
</evidence>
<dbReference type="CDD" id="cd07185">
    <property type="entry name" value="OmpA_C-like"/>
    <property type="match status" value="1"/>
</dbReference>
<feature type="chain" id="PRO_5021847279" description="OmpA-like domain-containing protein" evidence="4">
    <location>
        <begin position="29"/>
        <end position="535"/>
    </location>
</feature>
<protein>
    <recommendedName>
        <fullName evidence="5">OmpA-like domain-containing protein</fullName>
    </recommendedName>
</protein>
<evidence type="ECO:0000313" key="7">
    <source>
        <dbReference type="Proteomes" id="UP000319829"/>
    </source>
</evidence>
<dbReference type="Gene3D" id="3.30.1330.60">
    <property type="entry name" value="OmpA-like domain"/>
    <property type="match status" value="1"/>
</dbReference>
<evidence type="ECO:0000256" key="4">
    <source>
        <dbReference type="SAM" id="SignalP"/>
    </source>
</evidence>
<dbReference type="GO" id="GO:0016020">
    <property type="term" value="C:membrane"/>
    <property type="evidence" value="ECO:0007669"/>
    <property type="project" value="UniProtKB-UniRule"/>
</dbReference>
<keyword evidence="1 4" id="KW-0732">Signal</keyword>
<evidence type="ECO:0000256" key="1">
    <source>
        <dbReference type="ARBA" id="ARBA00022729"/>
    </source>
</evidence>
<proteinExistence type="predicted"/>
<dbReference type="PANTHER" id="PTHR30329:SF21">
    <property type="entry name" value="LIPOPROTEIN YIAD-RELATED"/>
    <property type="match status" value="1"/>
</dbReference>
<dbReference type="GO" id="GO:0007155">
    <property type="term" value="P:cell adhesion"/>
    <property type="evidence" value="ECO:0007669"/>
    <property type="project" value="InterPro"/>
</dbReference>
<feature type="region of interest" description="Disordered" evidence="3">
    <location>
        <begin position="187"/>
        <end position="207"/>
    </location>
</feature>
<gene>
    <name evidence="6" type="ORF">E6K74_11945</name>
</gene>
<dbReference type="Pfam" id="PF02412">
    <property type="entry name" value="TSP_3"/>
    <property type="match status" value="4"/>
</dbReference>
<feature type="domain" description="OmpA-like" evidence="5">
    <location>
        <begin position="350"/>
        <end position="467"/>
    </location>
</feature>
<dbReference type="InterPro" id="IPR028974">
    <property type="entry name" value="TSP_type-3_rpt"/>
</dbReference>
<accession>A0A538SMM1</accession>
<name>A0A538SMM1_UNCEI</name>
<evidence type="ECO:0000259" key="5">
    <source>
        <dbReference type="PROSITE" id="PS51123"/>
    </source>
</evidence>
<keyword evidence="2" id="KW-0472">Membrane</keyword>
<comment type="caution">
    <text evidence="6">The sequence shown here is derived from an EMBL/GenBank/DDBJ whole genome shotgun (WGS) entry which is preliminary data.</text>
</comment>